<keyword evidence="3" id="KW-0808">Transferase</keyword>
<dbReference type="Proteomes" id="UP000729402">
    <property type="component" value="Unassembled WGS sequence"/>
</dbReference>
<gene>
    <name evidence="8" type="ORF">GUJ93_ZPchr0001g29974</name>
</gene>
<dbReference type="EMBL" id="JAAALK010000288">
    <property type="protein sequence ID" value="KAG8054441.1"/>
    <property type="molecule type" value="Genomic_DNA"/>
</dbReference>
<dbReference type="InterPro" id="IPR006968">
    <property type="entry name" value="RUS_fam"/>
</dbReference>
<dbReference type="PROSITE" id="PS01295">
    <property type="entry name" value="ISPD"/>
    <property type="match status" value="1"/>
</dbReference>
<reference evidence="8" key="2">
    <citation type="submission" date="2021-02" db="EMBL/GenBank/DDBJ databases">
        <authorList>
            <person name="Kimball J.A."/>
            <person name="Haas M.W."/>
            <person name="Macchietto M."/>
            <person name="Kono T."/>
            <person name="Duquette J."/>
            <person name="Shao M."/>
        </authorList>
    </citation>
    <scope>NUCLEOTIDE SEQUENCE</scope>
    <source>
        <tissue evidence="8">Fresh leaf tissue</tissue>
    </source>
</reference>
<dbReference type="Pfam" id="PF04884">
    <property type="entry name" value="UVB_sens_prot"/>
    <property type="match status" value="1"/>
</dbReference>
<reference evidence="8" key="1">
    <citation type="journal article" date="2021" name="bioRxiv">
        <title>Whole Genome Assembly and Annotation of Northern Wild Rice, Zizania palustris L., Supports a Whole Genome Duplication in the Zizania Genus.</title>
        <authorList>
            <person name="Haas M."/>
            <person name="Kono T."/>
            <person name="Macchietto M."/>
            <person name="Millas R."/>
            <person name="McGilp L."/>
            <person name="Shao M."/>
            <person name="Duquette J."/>
            <person name="Hirsch C.N."/>
            <person name="Kimball J."/>
        </authorList>
    </citation>
    <scope>NUCLEOTIDE SEQUENCE</scope>
    <source>
        <tissue evidence="8">Fresh leaf tissue</tissue>
    </source>
</reference>
<keyword evidence="9" id="KW-1185">Reference proteome</keyword>
<dbReference type="GO" id="GO:0008299">
    <property type="term" value="P:isoprenoid biosynthetic process"/>
    <property type="evidence" value="ECO:0007669"/>
    <property type="project" value="InterPro"/>
</dbReference>
<dbReference type="FunFam" id="3.90.550.10:FF:000003">
    <property type="entry name" value="2-C-methyl-D-erythritol 4-phosphate cytidylyltransferase"/>
    <property type="match status" value="1"/>
</dbReference>
<dbReference type="InterPro" id="IPR034683">
    <property type="entry name" value="IspD/TarI"/>
</dbReference>
<proteinExistence type="inferred from homology"/>
<dbReference type="Pfam" id="PF01128">
    <property type="entry name" value="IspD"/>
    <property type="match status" value="1"/>
</dbReference>
<dbReference type="InterPro" id="IPR054549">
    <property type="entry name" value="UVB_sens_RUS_dom"/>
</dbReference>
<comment type="similarity">
    <text evidence="1">Belongs to the RUS1 family.</text>
</comment>
<dbReference type="Pfam" id="PF24160">
    <property type="entry name" value="UVB_sens_C"/>
    <property type="match status" value="1"/>
</dbReference>
<evidence type="ECO:0000256" key="5">
    <source>
        <dbReference type="ARBA" id="ARBA00069967"/>
    </source>
</evidence>
<evidence type="ECO:0000256" key="4">
    <source>
        <dbReference type="ARBA" id="ARBA00022695"/>
    </source>
</evidence>
<organism evidence="8 9">
    <name type="scientific">Zizania palustris</name>
    <name type="common">Northern wild rice</name>
    <dbReference type="NCBI Taxonomy" id="103762"/>
    <lineage>
        <taxon>Eukaryota</taxon>
        <taxon>Viridiplantae</taxon>
        <taxon>Streptophyta</taxon>
        <taxon>Embryophyta</taxon>
        <taxon>Tracheophyta</taxon>
        <taxon>Spermatophyta</taxon>
        <taxon>Magnoliopsida</taxon>
        <taxon>Liliopsida</taxon>
        <taxon>Poales</taxon>
        <taxon>Poaceae</taxon>
        <taxon>BOP clade</taxon>
        <taxon>Oryzoideae</taxon>
        <taxon>Oryzeae</taxon>
        <taxon>Zizaniinae</taxon>
        <taxon>Zizania</taxon>
    </lineage>
</organism>
<evidence type="ECO:0000259" key="7">
    <source>
        <dbReference type="Pfam" id="PF24160"/>
    </source>
</evidence>
<evidence type="ECO:0000256" key="2">
    <source>
        <dbReference type="ARBA" id="ARBA00009789"/>
    </source>
</evidence>
<dbReference type="PANTHER" id="PTHR12770:SF26">
    <property type="entry name" value="OS01G0886900 PROTEIN"/>
    <property type="match status" value="1"/>
</dbReference>
<comment type="caution">
    <text evidence="8">The sequence shown here is derived from an EMBL/GenBank/DDBJ whole genome shotgun (WGS) entry which is preliminary data.</text>
</comment>
<feature type="domain" description="Root UVB sensitive protein C-terminal" evidence="7">
    <location>
        <begin position="235"/>
        <end position="386"/>
    </location>
</feature>
<dbReference type="InterPro" id="IPR055412">
    <property type="entry name" value="UVB_sens_C"/>
</dbReference>
<comment type="similarity">
    <text evidence="2">Belongs to the IspD/TarI cytidylyltransferase family. IspD subfamily.</text>
</comment>
<sequence length="595" mass="65269">MQEVMAFIRSYVVPEGFPDSVTPSYVPYMSWRALKHFFGGAMGVFTTRTLLSSVGVSQSKVTPGAIAINWILKDGAGRVGKMLFARQGKKFDNDLKQLRFSSDLLLEIGAGIELATAAFPQFFLPMACVANVVKNVAAVTSTSTRTPIYKAYARGENIGDVTAKGESVGNIADLLGTGLSIFISKRNPSLVTSFALLSCGYLLSSYQEVRSVVLNTLNRARFTVAVDSFIKTGYVPSLKEGNSQETIFNPPWQHEPVSIGSRFGEAFQEPASFVATRPLFEDERYMVTYNPAKDKVYALLKDQAKPDDIVKAAFHAHVLLHFINASHARKHMNSNRSDKYGNLLPLNMDFMAHIAESCKIVSSSYGTFKKKAREQGWIMSESLLNPGKARLWELRGCAAASREALGFGYLRFQSRRRAGAGEAVKEKSVSVVLLSGGQGKRMGASMPKQYLPLLGVPIALHSLKTFCLLKEVKEVVVVCDPDYKDVFEDSIENVQIPIKFALPGKERQDSVFNGLQEIDGDSELVCVHDSARPLVSSDDVKKVLEDATVHGAAVLGVPVKATIKEADSDSFVVKTLDRKTLWEMQTPQVITLAPL</sequence>
<protein>
    <recommendedName>
        <fullName evidence="5">2-C-methyl-D-erythritol 4-phosphate cytidylyltransferase, chloroplastic</fullName>
    </recommendedName>
</protein>
<accession>A0A8J5SBU7</accession>
<feature type="domain" description="Protein root UVB sensitive/RUS" evidence="6">
    <location>
        <begin position="2"/>
        <end position="232"/>
    </location>
</feature>
<evidence type="ECO:0000259" key="6">
    <source>
        <dbReference type="Pfam" id="PF04884"/>
    </source>
</evidence>
<dbReference type="GO" id="GO:0050518">
    <property type="term" value="F:2-C-methyl-D-erythritol 4-phosphate cytidylyltransferase activity"/>
    <property type="evidence" value="ECO:0007669"/>
    <property type="project" value="UniProtKB-ARBA"/>
</dbReference>
<dbReference type="AlphaFoldDB" id="A0A8J5SBU7"/>
<name>A0A8J5SBU7_ZIZPA</name>
<evidence type="ECO:0000313" key="8">
    <source>
        <dbReference type="EMBL" id="KAG8054441.1"/>
    </source>
</evidence>
<evidence type="ECO:0000313" key="9">
    <source>
        <dbReference type="Proteomes" id="UP000729402"/>
    </source>
</evidence>
<dbReference type="CDD" id="cd02516">
    <property type="entry name" value="CDP-ME_synthetase"/>
    <property type="match status" value="1"/>
</dbReference>
<keyword evidence="4" id="KW-0548">Nucleotidyltransferase</keyword>
<dbReference type="PANTHER" id="PTHR12770">
    <property type="entry name" value="RUS1 FAMILY PROTEIN C16ORF58"/>
    <property type="match status" value="1"/>
</dbReference>
<dbReference type="InterPro" id="IPR018294">
    <property type="entry name" value="ISPD_synthase_CS"/>
</dbReference>
<evidence type="ECO:0000256" key="3">
    <source>
        <dbReference type="ARBA" id="ARBA00022679"/>
    </source>
</evidence>
<dbReference type="OrthoDB" id="364779at2759"/>
<evidence type="ECO:0000256" key="1">
    <source>
        <dbReference type="ARBA" id="ARBA00007558"/>
    </source>
</evidence>